<evidence type="ECO:0000313" key="3">
    <source>
        <dbReference type="Proteomes" id="UP000005632"/>
    </source>
</evidence>
<dbReference type="HOGENOM" id="CLU_1179608_0_0_12"/>
<dbReference type="AlphaFoldDB" id="G8QS73"/>
<name>G8QS73_SPHPG</name>
<protein>
    <submittedName>
        <fullName evidence="2">Uncharacterized protein</fullName>
    </submittedName>
</protein>
<accession>G8QS73</accession>
<dbReference type="Proteomes" id="UP000005632">
    <property type="component" value="Chromosome"/>
</dbReference>
<organism evidence="2 3">
    <name type="scientific">Sphaerochaeta pleomorpha (strain ATCC BAA-1885 / DSM 22778 / Grapes)</name>
    <dbReference type="NCBI Taxonomy" id="158190"/>
    <lineage>
        <taxon>Bacteria</taxon>
        <taxon>Pseudomonadati</taxon>
        <taxon>Spirochaetota</taxon>
        <taxon>Spirochaetia</taxon>
        <taxon>Spirochaetales</taxon>
        <taxon>Sphaerochaetaceae</taxon>
        <taxon>Sphaerochaeta</taxon>
    </lineage>
</organism>
<sequence length="235" mass="25274">MCGRVSRKHGDSWLRTASILLVLSLAALPLGAWPTRQASGQQTQIQVAVPDQTKTGQSAVATETPSLGTTSLEQLQSSSTALSQAQSELLAYLKSADNADASDLTELKATLEQVKNLVSIQQAAYSDLQEQYRTDLAAVQDKYSSLQDDYKKLSKQYDNTVLALGKAQGSDKTIKQYRATFGGSVLYNSEDKQMGYGADIGIRFLGPLSLTGGAVYYPDKGLDGLTFKAGIGWSF</sequence>
<reference evidence="2 3" key="1">
    <citation type="submission" date="2011-11" db="EMBL/GenBank/DDBJ databases">
        <title>Complete sequence of Spirochaeta sp. grapes.</title>
        <authorList>
            <consortium name="US DOE Joint Genome Institute"/>
            <person name="Lucas S."/>
            <person name="Han J."/>
            <person name="Lapidus A."/>
            <person name="Cheng J.-F."/>
            <person name="Goodwin L."/>
            <person name="Pitluck S."/>
            <person name="Peters L."/>
            <person name="Ovchinnikova G."/>
            <person name="Munk A.C."/>
            <person name="Detter J.C."/>
            <person name="Han C."/>
            <person name="Tapia R."/>
            <person name="Land M."/>
            <person name="Hauser L."/>
            <person name="Kyrpides N."/>
            <person name="Ivanova N."/>
            <person name="Pagani I."/>
            <person name="Ritalahtilisa K."/>
            <person name="Loeffler F."/>
            <person name="Woyke T."/>
        </authorList>
    </citation>
    <scope>NUCLEOTIDE SEQUENCE [LARGE SCALE GENOMIC DNA]</scope>
    <source>
        <strain evidence="3">ATCC BAA-1885 / DSM 22778 / Grapes</strain>
    </source>
</reference>
<gene>
    <name evidence="2" type="ordered locus">SpiGrapes_1114</name>
</gene>
<dbReference type="EMBL" id="CP003155">
    <property type="protein sequence ID" value="AEV28934.1"/>
    <property type="molecule type" value="Genomic_DNA"/>
</dbReference>
<evidence type="ECO:0000256" key="1">
    <source>
        <dbReference type="SAM" id="Coils"/>
    </source>
</evidence>
<dbReference type="STRING" id="158190.SpiGrapes_1114"/>
<evidence type="ECO:0000313" key="2">
    <source>
        <dbReference type="EMBL" id="AEV28934.1"/>
    </source>
</evidence>
<keyword evidence="1" id="KW-0175">Coiled coil</keyword>
<feature type="coiled-coil region" evidence="1">
    <location>
        <begin position="111"/>
        <end position="156"/>
    </location>
</feature>
<keyword evidence="3" id="KW-1185">Reference proteome</keyword>
<proteinExistence type="predicted"/>
<dbReference type="KEGG" id="sgp:SpiGrapes_1114"/>